<reference evidence="8" key="1">
    <citation type="submission" date="2022-11" db="EMBL/GenBank/DDBJ databases">
        <title>Genome Resource of Sclerotinia nivalis Strain SnTB1, a Plant Pathogen Isolated from American Ginseng.</title>
        <authorList>
            <person name="Fan S."/>
        </authorList>
    </citation>
    <scope>NUCLEOTIDE SEQUENCE</scope>
    <source>
        <strain evidence="8">SnTB1</strain>
    </source>
</reference>
<dbReference type="EMBL" id="JAPEIS010000016">
    <property type="protein sequence ID" value="KAJ8058289.1"/>
    <property type="molecule type" value="Genomic_DNA"/>
</dbReference>
<sequence>MVLSGLALIGRIVSRRIKHVALSASDFLIIGGIMGAWVISLIVIEDTKLGLGHHIQYVPLKDLRQKLLTTYIAEIFYSITFSMIKISILLLYRSIFPNKTMTLATNLIAIFVLLWGISSLLVSIFSCEPINGFWDLTVESKCIDSKWFFVGNSIPNILADIVILGLPMPDLWHLRMSRRSKAAVSGMFLLGGFVIVASGLRMYFMLKMDVMDITWSYVGLALWSAVEIDVAVISACLPTLRPVLTYLVPSILRSKRLDTGPLKESKESGQIHMKGEKIYRLPEYTIESMENGYRTT</sequence>
<feature type="transmembrane region" description="Helical" evidence="6">
    <location>
        <begin position="104"/>
        <end position="126"/>
    </location>
</feature>
<dbReference type="Proteomes" id="UP001152300">
    <property type="component" value="Unassembled WGS sequence"/>
</dbReference>
<evidence type="ECO:0000256" key="5">
    <source>
        <dbReference type="ARBA" id="ARBA00038359"/>
    </source>
</evidence>
<feature type="transmembrane region" description="Helical" evidence="6">
    <location>
        <begin position="216"/>
        <end position="237"/>
    </location>
</feature>
<keyword evidence="9" id="KW-1185">Reference proteome</keyword>
<evidence type="ECO:0000256" key="3">
    <source>
        <dbReference type="ARBA" id="ARBA00022989"/>
    </source>
</evidence>
<feature type="transmembrane region" description="Helical" evidence="6">
    <location>
        <begin position="187"/>
        <end position="204"/>
    </location>
</feature>
<dbReference type="PANTHER" id="PTHR33048:SF47">
    <property type="entry name" value="INTEGRAL MEMBRANE PROTEIN-RELATED"/>
    <property type="match status" value="1"/>
</dbReference>
<feature type="transmembrane region" description="Helical" evidence="6">
    <location>
        <begin position="146"/>
        <end position="166"/>
    </location>
</feature>
<comment type="subcellular location">
    <subcellularLocation>
        <location evidence="1">Membrane</location>
        <topology evidence="1">Multi-pass membrane protein</topology>
    </subcellularLocation>
</comment>
<evidence type="ECO:0000313" key="9">
    <source>
        <dbReference type="Proteomes" id="UP001152300"/>
    </source>
</evidence>
<dbReference type="InterPro" id="IPR049326">
    <property type="entry name" value="Rhodopsin_dom_fungi"/>
</dbReference>
<feature type="transmembrane region" description="Helical" evidence="6">
    <location>
        <begin position="71"/>
        <end position="92"/>
    </location>
</feature>
<evidence type="ECO:0000256" key="6">
    <source>
        <dbReference type="SAM" id="Phobius"/>
    </source>
</evidence>
<evidence type="ECO:0000256" key="4">
    <source>
        <dbReference type="ARBA" id="ARBA00023136"/>
    </source>
</evidence>
<evidence type="ECO:0000259" key="7">
    <source>
        <dbReference type="Pfam" id="PF20684"/>
    </source>
</evidence>
<gene>
    <name evidence="8" type="ORF">OCU04_012483</name>
</gene>
<evidence type="ECO:0000313" key="8">
    <source>
        <dbReference type="EMBL" id="KAJ8058289.1"/>
    </source>
</evidence>
<keyword evidence="4 6" id="KW-0472">Membrane</keyword>
<feature type="transmembrane region" description="Helical" evidence="6">
    <location>
        <begin position="20"/>
        <end position="44"/>
    </location>
</feature>
<keyword evidence="3 6" id="KW-1133">Transmembrane helix</keyword>
<protein>
    <recommendedName>
        <fullName evidence="7">Rhodopsin domain-containing protein</fullName>
    </recommendedName>
</protein>
<proteinExistence type="inferred from homology"/>
<accession>A0A9X0A8P2</accession>
<organism evidence="8 9">
    <name type="scientific">Sclerotinia nivalis</name>
    <dbReference type="NCBI Taxonomy" id="352851"/>
    <lineage>
        <taxon>Eukaryota</taxon>
        <taxon>Fungi</taxon>
        <taxon>Dikarya</taxon>
        <taxon>Ascomycota</taxon>
        <taxon>Pezizomycotina</taxon>
        <taxon>Leotiomycetes</taxon>
        <taxon>Helotiales</taxon>
        <taxon>Sclerotiniaceae</taxon>
        <taxon>Sclerotinia</taxon>
    </lineage>
</organism>
<comment type="similarity">
    <text evidence="5">Belongs to the SAT4 family.</text>
</comment>
<dbReference type="Pfam" id="PF20684">
    <property type="entry name" value="Fung_rhodopsin"/>
    <property type="match status" value="1"/>
</dbReference>
<dbReference type="GO" id="GO:0016020">
    <property type="term" value="C:membrane"/>
    <property type="evidence" value="ECO:0007669"/>
    <property type="project" value="UniProtKB-SubCell"/>
</dbReference>
<dbReference type="OrthoDB" id="10017208at2759"/>
<evidence type="ECO:0000256" key="1">
    <source>
        <dbReference type="ARBA" id="ARBA00004141"/>
    </source>
</evidence>
<dbReference type="PANTHER" id="PTHR33048">
    <property type="entry name" value="PTH11-LIKE INTEGRAL MEMBRANE PROTEIN (AFU_ORTHOLOGUE AFUA_5G11245)"/>
    <property type="match status" value="1"/>
</dbReference>
<keyword evidence="2 6" id="KW-0812">Transmembrane</keyword>
<feature type="domain" description="Rhodopsin" evidence="7">
    <location>
        <begin position="11"/>
        <end position="244"/>
    </location>
</feature>
<dbReference type="InterPro" id="IPR052337">
    <property type="entry name" value="SAT4-like"/>
</dbReference>
<name>A0A9X0A8P2_9HELO</name>
<comment type="caution">
    <text evidence="8">The sequence shown here is derived from an EMBL/GenBank/DDBJ whole genome shotgun (WGS) entry which is preliminary data.</text>
</comment>
<dbReference type="AlphaFoldDB" id="A0A9X0A8P2"/>
<evidence type="ECO:0000256" key="2">
    <source>
        <dbReference type="ARBA" id="ARBA00022692"/>
    </source>
</evidence>